<reference evidence="2" key="1">
    <citation type="submission" date="2021-11" db="EMBL/GenBank/DDBJ databases">
        <authorList>
            <person name="Schell T."/>
        </authorList>
    </citation>
    <scope>NUCLEOTIDE SEQUENCE</scope>
    <source>
        <strain evidence="2">M5</strain>
    </source>
</reference>
<protein>
    <submittedName>
        <fullName evidence="2">Uncharacterized protein</fullName>
    </submittedName>
</protein>
<keyword evidence="1" id="KW-0732">Signal</keyword>
<feature type="chain" id="PRO_5035243346" evidence="1">
    <location>
        <begin position="21"/>
        <end position="76"/>
    </location>
</feature>
<dbReference type="AlphaFoldDB" id="A0A8J2RFF7"/>
<keyword evidence="3" id="KW-1185">Reference proteome</keyword>
<proteinExistence type="predicted"/>
<evidence type="ECO:0000256" key="1">
    <source>
        <dbReference type="SAM" id="SignalP"/>
    </source>
</evidence>
<sequence>MNKGILILLMFAVVSVLVTSTQSAALAAVETGDANVEDLDGEATRRRRVSSRFRPQRNFRPQRRRGGYFPRWLFGG</sequence>
<comment type="caution">
    <text evidence="2">The sequence shown here is derived from an EMBL/GenBank/DDBJ whole genome shotgun (WGS) entry which is preliminary data.</text>
</comment>
<evidence type="ECO:0000313" key="2">
    <source>
        <dbReference type="EMBL" id="CAH0098019.1"/>
    </source>
</evidence>
<feature type="signal peptide" evidence="1">
    <location>
        <begin position="1"/>
        <end position="20"/>
    </location>
</feature>
<dbReference type="EMBL" id="CAKKLH010000001">
    <property type="protein sequence ID" value="CAH0098019.1"/>
    <property type="molecule type" value="Genomic_DNA"/>
</dbReference>
<dbReference type="Proteomes" id="UP000789390">
    <property type="component" value="Unassembled WGS sequence"/>
</dbReference>
<organism evidence="2 3">
    <name type="scientific">Daphnia galeata</name>
    <dbReference type="NCBI Taxonomy" id="27404"/>
    <lineage>
        <taxon>Eukaryota</taxon>
        <taxon>Metazoa</taxon>
        <taxon>Ecdysozoa</taxon>
        <taxon>Arthropoda</taxon>
        <taxon>Crustacea</taxon>
        <taxon>Branchiopoda</taxon>
        <taxon>Diplostraca</taxon>
        <taxon>Cladocera</taxon>
        <taxon>Anomopoda</taxon>
        <taxon>Daphniidae</taxon>
        <taxon>Daphnia</taxon>
    </lineage>
</organism>
<accession>A0A8J2RFF7</accession>
<evidence type="ECO:0000313" key="3">
    <source>
        <dbReference type="Proteomes" id="UP000789390"/>
    </source>
</evidence>
<name>A0A8J2RFF7_9CRUS</name>
<gene>
    <name evidence="2" type="ORF">DGAL_LOCUS66</name>
</gene>